<reference evidence="1 2" key="2">
    <citation type="submission" date="2019-09" db="EMBL/GenBank/DDBJ databases">
        <authorList>
            <person name="Jin C."/>
        </authorList>
    </citation>
    <scope>NUCLEOTIDE SEQUENCE [LARGE SCALE GENOMIC DNA]</scope>
    <source>
        <strain evidence="1 2">AN110305</strain>
    </source>
</reference>
<organism evidence="1 2">
    <name type="scientific">Solihabitans fulvus</name>
    <dbReference type="NCBI Taxonomy" id="1892852"/>
    <lineage>
        <taxon>Bacteria</taxon>
        <taxon>Bacillati</taxon>
        <taxon>Actinomycetota</taxon>
        <taxon>Actinomycetes</taxon>
        <taxon>Pseudonocardiales</taxon>
        <taxon>Pseudonocardiaceae</taxon>
        <taxon>Solihabitans</taxon>
    </lineage>
</organism>
<sequence length="188" mass="19438">MAKTARDMVLSLVALIVVLIALGSLGRGCAFSPGGPKVDPKAVPTVDQHAELRDAAGIVGFPVRDPNAPAGWRVNSAQTAATPSGASSVQVGWLTAGGRYLRLAQSSAPLDELVRFEGGLDRNAAVPADGSLQVAGRTWTGYPGQHDERAWATDLDGVRVLITGSGTQDEVRALASAVQDSTVLPSTR</sequence>
<name>A0A5B2XLJ4_9PSEU</name>
<dbReference type="AlphaFoldDB" id="A0A5B2XLJ4"/>
<dbReference type="Pfam" id="PF14030">
    <property type="entry name" value="DUF4245"/>
    <property type="match status" value="1"/>
</dbReference>
<proteinExistence type="predicted"/>
<gene>
    <name evidence="1" type="ORF">F0L68_08340</name>
</gene>
<accession>A0A5B2XLJ4</accession>
<dbReference type="OrthoDB" id="4772660at2"/>
<comment type="caution">
    <text evidence="1">The sequence shown here is derived from an EMBL/GenBank/DDBJ whole genome shotgun (WGS) entry which is preliminary data.</text>
</comment>
<protein>
    <submittedName>
        <fullName evidence="1">DUF4245 domain-containing protein</fullName>
    </submittedName>
</protein>
<keyword evidence="2" id="KW-1185">Reference proteome</keyword>
<dbReference type="Proteomes" id="UP000323454">
    <property type="component" value="Unassembled WGS sequence"/>
</dbReference>
<evidence type="ECO:0000313" key="2">
    <source>
        <dbReference type="Proteomes" id="UP000323454"/>
    </source>
</evidence>
<reference evidence="1 2" key="1">
    <citation type="submission" date="2019-09" db="EMBL/GenBank/DDBJ databases">
        <title>Goodfellowia gen. nov., a new genus of the Pseudonocardineae related to Actinoalloteichus, containing Goodfellowia coeruleoviolacea gen. nov., comb. nov. gen. nov., comb. nov.</title>
        <authorList>
            <person name="Labeda D."/>
        </authorList>
    </citation>
    <scope>NUCLEOTIDE SEQUENCE [LARGE SCALE GENOMIC DNA]</scope>
    <source>
        <strain evidence="1 2">AN110305</strain>
    </source>
</reference>
<dbReference type="RefSeq" id="WP_149848902.1">
    <property type="nucleotide sequence ID" value="NZ_VUOB01000013.1"/>
</dbReference>
<dbReference type="EMBL" id="VUOB01000013">
    <property type="protein sequence ID" value="KAA2263995.1"/>
    <property type="molecule type" value="Genomic_DNA"/>
</dbReference>
<evidence type="ECO:0000313" key="1">
    <source>
        <dbReference type="EMBL" id="KAA2263995.1"/>
    </source>
</evidence>
<dbReference type="InterPro" id="IPR025339">
    <property type="entry name" value="DUF4245"/>
</dbReference>